<keyword evidence="11" id="KW-1185">Reference proteome</keyword>
<keyword evidence="6 8" id="KW-0378">Hydrolase</keyword>
<dbReference type="EMBL" id="WJQU01001545">
    <property type="protein sequence ID" value="KAJ6633898.1"/>
    <property type="molecule type" value="Genomic_DNA"/>
</dbReference>
<dbReference type="InterPro" id="IPR029058">
    <property type="entry name" value="AB_hydrolase_fold"/>
</dbReference>
<dbReference type="InterPro" id="IPR014186">
    <property type="entry name" value="S-formylglutathione_hydrol"/>
</dbReference>
<keyword evidence="8" id="KW-0963">Cytoplasm</keyword>
<comment type="catalytic activity">
    <reaction evidence="8">
        <text>S-formylglutathione + H2O = formate + glutathione + H(+)</text>
        <dbReference type="Rhea" id="RHEA:14961"/>
        <dbReference type="ChEBI" id="CHEBI:15377"/>
        <dbReference type="ChEBI" id="CHEBI:15378"/>
        <dbReference type="ChEBI" id="CHEBI:15740"/>
        <dbReference type="ChEBI" id="CHEBI:57688"/>
        <dbReference type="ChEBI" id="CHEBI:57925"/>
        <dbReference type="EC" id="3.1.2.12"/>
    </reaction>
</comment>
<evidence type="ECO:0000256" key="8">
    <source>
        <dbReference type="RuleBase" id="RU363068"/>
    </source>
</evidence>
<dbReference type="NCBIfam" id="TIGR02821">
    <property type="entry name" value="fghA_ester_D"/>
    <property type="match status" value="1"/>
</dbReference>
<keyword evidence="5 8" id="KW-0719">Serine esterase</keyword>
<evidence type="ECO:0000256" key="1">
    <source>
        <dbReference type="ARBA" id="ARBA00002608"/>
    </source>
</evidence>
<dbReference type="PANTHER" id="PTHR10061:SF0">
    <property type="entry name" value="S-FORMYLGLUTATHIONE HYDROLASE"/>
    <property type="match status" value="1"/>
</dbReference>
<evidence type="ECO:0000256" key="6">
    <source>
        <dbReference type="ARBA" id="ARBA00022801"/>
    </source>
</evidence>
<dbReference type="EC" id="3.1.2.12" evidence="3 8"/>
<dbReference type="Proteomes" id="UP001151699">
    <property type="component" value="Chromosome A"/>
</dbReference>
<evidence type="ECO:0000313" key="9">
    <source>
        <dbReference type="EMBL" id="KAJ6633898.1"/>
    </source>
</evidence>
<organism evidence="10 11">
    <name type="scientific">Pseudolycoriella hygida</name>
    <dbReference type="NCBI Taxonomy" id="35572"/>
    <lineage>
        <taxon>Eukaryota</taxon>
        <taxon>Metazoa</taxon>
        <taxon>Ecdysozoa</taxon>
        <taxon>Arthropoda</taxon>
        <taxon>Hexapoda</taxon>
        <taxon>Insecta</taxon>
        <taxon>Pterygota</taxon>
        <taxon>Neoptera</taxon>
        <taxon>Endopterygota</taxon>
        <taxon>Diptera</taxon>
        <taxon>Nematocera</taxon>
        <taxon>Sciaroidea</taxon>
        <taxon>Sciaridae</taxon>
        <taxon>Pseudolycoriella</taxon>
    </lineage>
</organism>
<dbReference type="InterPro" id="IPR000801">
    <property type="entry name" value="Esterase-like"/>
</dbReference>
<evidence type="ECO:0000256" key="5">
    <source>
        <dbReference type="ARBA" id="ARBA00022487"/>
    </source>
</evidence>
<reference evidence="10" key="1">
    <citation type="submission" date="2022-07" db="EMBL/GenBank/DDBJ databases">
        <authorList>
            <person name="Trinca V."/>
            <person name="Uliana J.V.C."/>
            <person name="Torres T.T."/>
            <person name="Ward R.J."/>
            <person name="Monesi N."/>
        </authorList>
    </citation>
    <scope>NUCLEOTIDE SEQUENCE</scope>
    <source>
        <strain evidence="10">HSMRA1968</strain>
        <tissue evidence="10">Whole embryos</tissue>
    </source>
</reference>
<evidence type="ECO:0000256" key="7">
    <source>
        <dbReference type="PIRSR" id="PIRSR614186-1"/>
    </source>
</evidence>
<dbReference type="GO" id="GO:0046294">
    <property type="term" value="P:formaldehyde catabolic process"/>
    <property type="evidence" value="ECO:0007669"/>
    <property type="project" value="InterPro"/>
</dbReference>
<dbReference type="Pfam" id="PF00756">
    <property type="entry name" value="Esterase"/>
    <property type="match status" value="1"/>
</dbReference>
<proteinExistence type="inferred from homology"/>
<comment type="function">
    <text evidence="1 8">Serine hydrolase involved in the detoxification of formaldehyde.</text>
</comment>
<dbReference type="GO" id="GO:0052689">
    <property type="term" value="F:carboxylic ester hydrolase activity"/>
    <property type="evidence" value="ECO:0007669"/>
    <property type="project" value="UniProtKB-KW"/>
</dbReference>
<name>A0A9Q0NED6_9DIPT</name>
<dbReference type="OrthoDB" id="420518at2759"/>
<dbReference type="AlphaFoldDB" id="A0A9Q0NED6"/>
<dbReference type="SUPFAM" id="SSF53474">
    <property type="entry name" value="alpha/beta-Hydrolases"/>
    <property type="match status" value="1"/>
</dbReference>
<evidence type="ECO:0000256" key="4">
    <source>
        <dbReference type="ARBA" id="ARBA00016774"/>
    </source>
</evidence>
<dbReference type="PANTHER" id="PTHR10061">
    <property type="entry name" value="S-FORMYLGLUTATHIONE HYDROLASE"/>
    <property type="match status" value="1"/>
</dbReference>
<feature type="active site" description="Charge relay system" evidence="7">
    <location>
        <position position="262"/>
    </location>
</feature>
<feature type="active site" description="Charge relay system" evidence="7">
    <location>
        <position position="151"/>
    </location>
</feature>
<dbReference type="Gene3D" id="3.40.50.1820">
    <property type="entry name" value="alpha/beta hydrolase"/>
    <property type="match status" value="1"/>
</dbReference>
<gene>
    <name evidence="10" type="primary">Esd_0</name>
    <name evidence="9" type="synonym">Esd_1</name>
    <name evidence="10" type="ORF">Bhyg_03600</name>
    <name evidence="9" type="ORF">Bhyg_17947</name>
</gene>
<comment type="subcellular location">
    <subcellularLocation>
        <location evidence="8">Cytoplasm</location>
    </subcellularLocation>
</comment>
<feature type="active site" description="Charge relay system" evidence="7">
    <location>
        <position position="228"/>
    </location>
</feature>
<comment type="similarity">
    <text evidence="2 8">Belongs to the esterase D family.</text>
</comment>
<protein>
    <recommendedName>
        <fullName evidence="4 8">S-formylglutathione hydrolase</fullName>
        <ecNumber evidence="3 8">3.1.2.12</ecNumber>
    </recommendedName>
</protein>
<comment type="caution">
    <text evidence="10">The sequence shown here is derived from an EMBL/GenBank/DDBJ whole genome shotgun (WGS) entry which is preliminary data.</text>
</comment>
<evidence type="ECO:0000313" key="10">
    <source>
        <dbReference type="EMBL" id="KAJ6648372.1"/>
    </source>
</evidence>
<sequence length="284" mass="31897">MTQITLISSNKSFGGYQKIYSHQSKELSCEMKFAIYLPPQYSSETKLPVIYWLSGLTCDENNFIQKAGAQKYAAEYGIIVVCPDTSPRNVNLPGENDAYDFGSGAGFYVDAITDPWRKHYKMFSYVTVELVEVINVNFSPQPGNQSIFGHSMGGHGALICALRNPGMYKSVSAFAPISNPTKCPWGEKAFTGYLGDNQELWNEWDATELVAAYKGPALEIFIDQGSDDQFLKQNQLLPQNLVDACSKAGISYIYKEREQYDHSYFFIASFVSEHFAYHAKHLIN</sequence>
<evidence type="ECO:0000256" key="3">
    <source>
        <dbReference type="ARBA" id="ARBA00012479"/>
    </source>
</evidence>
<evidence type="ECO:0000256" key="2">
    <source>
        <dbReference type="ARBA" id="ARBA00005622"/>
    </source>
</evidence>
<dbReference type="GO" id="GO:0005829">
    <property type="term" value="C:cytosol"/>
    <property type="evidence" value="ECO:0007669"/>
    <property type="project" value="TreeGrafter"/>
</dbReference>
<dbReference type="EMBL" id="WJQU01000001">
    <property type="protein sequence ID" value="KAJ6648372.1"/>
    <property type="molecule type" value="Genomic_DNA"/>
</dbReference>
<dbReference type="GO" id="GO:0018738">
    <property type="term" value="F:S-formylglutathione hydrolase activity"/>
    <property type="evidence" value="ECO:0007669"/>
    <property type="project" value="UniProtKB-EC"/>
</dbReference>
<accession>A0A9Q0NED6</accession>
<evidence type="ECO:0000313" key="11">
    <source>
        <dbReference type="Proteomes" id="UP001151699"/>
    </source>
</evidence>
<dbReference type="FunFam" id="3.40.50.1820:FF:000334">
    <property type="entry name" value="S-formylglutathione hydrolase"/>
    <property type="match status" value="1"/>
</dbReference>